<accession>A0A7C9EGR6</accession>
<dbReference type="EMBL" id="GISG01226981">
    <property type="protein sequence ID" value="MBA4665327.1"/>
    <property type="molecule type" value="Transcribed_RNA"/>
</dbReference>
<organism evidence="2">
    <name type="scientific">Opuntia streptacantha</name>
    <name type="common">Prickly pear cactus</name>
    <name type="synonym">Opuntia cardona</name>
    <dbReference type="NCBI Taxonomy" id="393608"/>
    <lineage>
        <taxon>Eukaryota</taxon>
        <taxon>Viridiplantae</taxon>
        <taxon>Streptophyta</taxon>
        <taxon>Embryophyta</taxon>
        <taxon>Tracheophyta</taxon>
        <taxon>Spermatophyta</taxon>
        <taxon>Magnoliopsida</taxon>
        <taxon>eudicotyledons</taxon>
        <taxon>Gunneridae</taxon>
        <taxon>Pentapetalae</taxon>
        <taxon>Caryophyllales</taxon>
        <taxon>Cactineae</taxon>
        <taxon>Cactaceae</taxon>
        <taxon>Opuntioideae</taxon>
        <taxon>Opuntia</taxon>
    </lineage>
</organism>
<feature type="transmembrane region" description="Helical" evidence="1">
    <location>
        <begin position="134"/>
        <end position="154"/>
    </location>
</feature>
<feature type="transmembrane region" description="Helical" evidence="1">
    <location>
        <begin position="206"/>
        <end position="233"/>
    </location>
</feature>
<evidence type="ECO:0000313" key="2">
    <source>
        <dbReference type="EMBL" id="MBA4665327.1"/>
    </source>
</evidence>
<dbReference type="AlphaFoldDB" id="A0A7C9EGR6"/>
<keyword evidence="1" id="KW-0812">Transmembrane</keyword>
<name>A0A7C9EGR6_OPUST</name>
<sequence>MLPLEPKPPDPCPFLFSFLFWSSPCPDSSLNLMHSVTRVQGVNNLPYSVVDCSSLGNVSSFMRPEWSIRSLRLPPLQPSLAFFDSTPVLGFTGVVIVASAVGFTFVNLPIFWFGSQIRHRFLIQLCEAQSFGRISVLVNLVAYGVLVDVLYQLAGGSFRYTTPNLLLWHLLSVSLHLRCMGFRSEFQVRFLILFPSPFRVRCCHSLHIRFIVLFVFFEVLLIIPLVFCVFIMLGIPSRWLSYIVLLWRPSPVCSNCIPLFFAHCSFCRRCPTWVRTLFWPVITAEMHLCSSMSTQFPGQESNFCLVDVGSCSRRVNFSCVCSGLVSDEQCGLSSPLFP</sequence>
<feature type="transmembrane region" description="Helical" evidence="1">
    <location>
        <begin position="88"/>
        <end position="113"/>
    </location>
</feature>
<protein>
    <submittedName>
        <fullName evidence="2">Uncharacterized protein</fullName>
    </submittedName>
</protein>
<keyword evidence="1" id="KW-1133">Transmembrane helix</keyword>
<evidence type="ECO:0000256" key="1">
    <source>
        <dbReference type="SAM" id="Phobius"/>
    </source>
</evidence>
<keyword evidence="1" id="KW-0472">Membrane</keyword>
<proteinExistence type="predicted"/>
<reference evidence="2" key="2">
    <citation type="submission" date="2020-07" db="EMBL/GenBank/DDBJ databases">
        <authorList>
            <person name="Vera ALvarez R."/>
            <person name="Arias-Moreno D.M."/>
            <person name="Jimenez-Jacinto V."/>
            <person name="Jimenez-Bremont J.F."/>
            <person name="Swaminathan K."/>
            <person name="Moose S.P."/>
            <person name="Guerrero-Gonzalez M.L."/>
            <person name="Marino-Ramirez L."/>
            <person name="Landsman D."/>
            <person name="Rodriguez-Kessler M."/>
            <person name="Delgado-Sanchez P."/>
        </authorList>
    </citation>
    <scope>NUCLEOTIDE SEQUENCE</scope>
    <source>
        <tissue evidence="2">Cladode</tissue>
    </source>
</reference>
<feature type="transmembrane region" description="Helical" evidence="1">
    <location>
        <begin position="166"/>
        <end position="186"/>
    </location>
</feature>
<reference evidence="2" key="1">
    <citation type="journal article" date="2013" name="J. Plant Res.">
        <title>Effect of fungi and light on seed germination of three Opuntia species from semiarid lands of central Mexico.</title>
        <authorList>
            <person name="Delgado-Sanchez P."/>
            <person name="Jimenez-Bremont J.F."/>
            <person name="Guerrero-Gonzalez Mde L."/>
            <person name="Flores J."/>
        </authorList>
    </citation>
    <scope>NUCLEOTIDE SEQUENCE</scope>
    <source>
        <tissue evidence="2">Cladode</tissue>
    </source>
</reference>